<evidence type="ECO:0000313" key="3">
    <source>
        <dbReference type="Proteomes" id="UP000095192"/>
    </source>
</evidence>
<accession>A0A1D3D211</accession>
<reference evidence="2 3" key="1">
    <citation type="journal article" date="2016" name="BMC Genomics">
        <title>Comparative genomics reveals Cyclospora cayetanensis possesses coccidia-like metabolism and invasion components but unique surface antigens.</title>
        <authorList>
            <person name="Liu S."/>
            <person name="Wang L."/>
            <person name="Zheng H."/>
            <person name="Xu Z."/>
            <person name="Roellig D.M."/>
            <person name="Li N."/>
            <person name="Frace M.A."/>
            <person name="Tang K."/>
            <person name="Arrowood M.J."/>
            <person name="Moss D.M."/>
            <person name="Zhang L."/>
            <person name="Feng Y."/>
            <person name="Xiao L."/>
        </authorList>
    </citation>
    <scope>NUCLEOTIDE SEQUENCE [LARGE SCALE GENOMIC DNA]</scope>
    <source>
        <strain evidence="2 3">CHN_HEN01</strain>
    </source>
</reference>
<dbReference type="InParanoid" id="A0A1D3D211"/>
<sequence length="341" mass="35678">MGFPDPLLHSLRGGSLYIEQMDAVTLACVSLRLLSAGRLAASLWGPLARRAAALAMGAPAQSLAVLFKSLAAADVRDDASVLTLKGALLAKLGKCELMDVAAVVEALANPFFASPRQAIGSCGVPERLVACDLESFEPLQLVAIIEALCMAYPVLSTCVQSQRPEELLLKSVSSSGGSNLAELTAHLKKPSPVAYALSESPQTPYNTPISYRPPPPPEQQPLDKAEELLPEQQPLHKAAESASPSSCPLFVSWLPALLNALLRKAPAGVFTAAEAATALSELSAEALKSHEASPTAADAAVCQKQSMHVDSAIATRRAAIAAAVTATLRGPLKRHTATERL</sequence>
<organism evidence="2 3">
    <name type="scientific">Cyclospora cayetanensis</name>
    <dbReference type="NCBI Taxonomy" id="88456"/>
    <lineage>
        <taxon>Eukaryota</taxon>
        <taxon>Sar</taxon>
        <taxon>Alveolata</taxon>
        <taxon>Apicomplexa</taxon>
        <taxon>Conoidasida</taxon>
        <taxon>Coccidia</taxon>
        <taxon>Eucoccidiorida</taxon>
        <taxon>Eimeriorina</taxon>
        <taxon>Eimeriidae</taxon>
        <taxon>Cyclospora</taxon>
    </lineage>
</organism>
<dbReference type="EMBL" id="JROU02001078">
    <property type="protein sequence ID" value="OEH77491.1"/>
    <property type="molecule type" value="Genomic_DNA"/>
</dbReference>
<evidence type="ECO:0000313" key="2">
    <source>
        <dbReference type="EMBL" id="OEH77491.1"/>
    </source>
</evidence>
<feature type="compositionally biased region" description="Polar residues" evidence="1">
    <location>
        <begin position="199"/>
        <end position="209"/>
    </location>
</feature>
<dbReference type="AlphaFoldDB" id="A0A1D3D211"/>
<feature type="region of interest" description="Disordered" evidence="1">
    <location>
        <begin position="197"/>
        <end position="222"/>
    </location>
</feature>
<dbReference type="VEuPathDB" id="ToxoDB:LOC34624404"/>
<evidence type="ECO:0000256" key="1">
    <source>
        <dbReference type="SAM" id="MobiDB-lite"/>
    </source>
</evidence>
<proteinExistence type="predicted"/>
<dbReference type="Proteomes" id="UP000095192">
    <property type="component" value="Unassembled WGS sequence"/>
</dbReference>
<gene>
    <name evidence="2" type="ORF">cyc_08785</name>
</gene>
<keyword evidence="3" id="KW-1185">Reference proteome</keyword>
<dbReference type="VEuPathDB" id="ToxoDB:cyc_08785"/>
<name>A0A1D3D211_9EIME</name>
<comment type="caution">
    <text evidence="2">The sequence shown here is derived from an EMBL/GenBank/DDBJ whole genome shotgun (WGS) entry which is preliminary data.</text>
</comment>
<protein>
    <submittedName>
        <fullName evidence="2">Uncharacterized protein</fullName>
    </submittedName>
</protein>